<evidence type="ECO:0000313" key="2">
    <source>
        <dbReference type="Proteomes" id="UP001374599"/>
    </source>
</evidence>
<gene>
    <name evidence="1" type="ORF">AN2V17_29300</name>
</gene>
<reference evidence="1" key="1">
    <citation type="submission" date="2023-09" db="EMBL/GenBank/DDBJ databases">
        <title>Vallitalea sediminicola and Vallitalea maricola sp. nov., anaerobic bacteria isolated from marine sediment.</title>
        <authorList>
            <person name="Hirano S."/>
            <person name="Maeda A."/>
            <person name="Terahara T."/>
            <person name="Mori K."/>
            <person name="Hamada M."/>
            <person name="Matsumoto R."/>
            <person name="Kobayashi T."/>
        </authorList>
    </citation>
    <scope>NUCLEOTIDE SEQUENCE</scope>
    <source>
        <strain evidence="1">AN17-2</strain>
    </source>
</reference>
<comment type="caution">
    <text evidence="1">The sequence shown here is derived from an EMBL/GenBank/DDBJ whole genome shotgun (WGS) entry which is preliminary data.</text>
</comment>
<dbReference type="Proteomes" id="UP001374599">
    <property type="component" value="Unassembled WGS sequence"/>
</dbReference>
<dbReference type="EMBL" id="BTPU01000050">
    <property type="protein sequence ID" value="GMQ63696.1"/>
    <property type="molecule type" value="Genomic_DNA"/>
</dbReference>
<keyword evidence="2" id="KW-1185">Reference proteome</keyword>
<accession>A0ACB5UMI7</accession>
<sequence length="197" mass="23459">MKELFFQISKDKRDTIILNAIHEFSNYYYNEASLNRIIKTSNISKGGLFKYIDSKEDLYLYILEKELKRLIHYQLENTNLETTDFFMRIRELSFQSIDFYKTNKETYKLILHALTDTTSPVYDKVVKIKDEIISELQDKMLMNINFECYKVSKTEVLMMYRFISDGVNQSINKDTCIEEIIKMLELILDALKYGIVK</sequence>
<evidence type="ECO:0000313" key="1">
    <source>
        <dbReference type="EMBL" id="GMQ63696.1"/>
    </source>
</evidence>
<proteinExistence type="predicted"/>
<name>A0ACB5UMI7_9FIRM</name>
<protein>
    <submittedName>
        <fullName evidence="1">Uncharacterized protein</fullName>
    </submittedName>
</protein>
<organism evidence="1 2">
    <name type="scientific">Vallitalea maricola</name>
    <dbReference type="NCBI Taxonomy" id="3074433"/>
    <lineage>
        <taxon>Bacteria</taxon>
        <taxon>Bacillati</taxon>
        <taxon>Bacillota</taxon>
        <taxon>Clostridia</taxon>
        <taxon>Lachnospirales</taxon>
        <taxon>Vallitaleaceae</taxon>
        <taxon>Vallitalea</taxon>
    </lineage>
</organism>